<sequence length="1438" mass="162210">MAHAGGEPEVRLGGETPAEESRDIVAMLKVLSIEQAQRANEQARRADEQAQKMARKMDNCTLEFGDMVQHGLSNIKEEAREFTVGMCDQIKKELREEVEELRRVLEKQVTKPETGIGTGLGCGDGLTCPQLEGKHDHMVSPVPVSVGDCEGSLRCSDNPVSPPSHRRLRAPVLTPLASPSSSPPPQMPIPIGDYPRRRKPAEFDGGVAWEAYQAQFDMLANAQGWDEKERVLQLVACLRGTAVEVLSHLTPRQRMSYQCVLEAMQRKFGQHQQAEVYRARLKNRMRGRGESLPHLAQDLEALVRHAYPVAPEEMVTVLASDYFVDTLQDQQLQIYVMQAHPSDVQMALAKALEFESFLWATGMRMTTVGPQPEVRALWTKAPRDEAAAGKDSPKPQACRAGVKHEWAGRWGHTPADTTRAPQSVSCRRSAVGAAQVDGFVDGRPCRLVVDTGAERTFVRTDMVVAQTLPVTRQQLCGVTGHCMPLKGPVEVCVRVGSVEEKLPVYVADMEEPCLLGLDYLTQSEACVDLGRRLLKVHGVNVPLLPMDAGEKSENCVQCKLSGKERLPEGHESEKSADMGSLPEHLWDLAKRSTSCLTEEQAKKMRKVLVQYADVFSRGDMDLGRTALVKHSINTGNSSPVKMAPRRVAPAKREEMQQAVESMAALGLIERSDSPWSSPVVLVEKKDGCFERLMEKVLEGMQWKEALVYLDDVIVFGRTFEEELGRLEEVLQRLRDANLKLSPKKCLFFQHEGFASVAAPLHQLTRKGAHFQWNEACQQAFEDLKQALVEAPVLPYPDPRNRYLLDTDASAEGVRAVLSQVREGQEHVVAYYSAQFSQPERNYCITRKELLAVVKSLEHFHSYLYGAEFTIRTDHAALRWLKTLKVPEGQLARWLGRLEQYNYHVEHCLGRVHINANSLSRRPCLPDCNHCARRDPDPVCRRLLVAQDLREADNKWRKSQREDSDLSPVIRWLEAGPERPNWEEVAAESTTTKCLEEQWKTLRLDRGLLSKHWMSTGGSSTGMWMVVVPRALRAELLQEVHAGLTSGHQGVKKTLSCLRRRFYWISMRKDVEEWCRACDVCSAMKGPAKRTRAPLQLYQVGAPMERVAVDIAGPFPLTSRGNRFICVVMDYFTKWPEAYALPNHEAGTVAEVLVNQFFTRFGVPRELHSDQGQEFESRVFHECCELLGIHKTRTTPLWPQSDGRVERFNRTLADELAKSGVHEATGYTPACLMLGRELRLPVDLATGRPPDEELPTVTTGYATALQDRLDKSGRQVRSNLQLVGQAMRQHYSQRVREARYAVGDRVWLHNPRRKKGLSPKLQSPWEGPYHVQEVMSDVTYRIRRGQNRSRVVHVDRLWRYFGPGHYSWGNGQGGETVESGEDEDLEDVEEEEETPGKEEVKMWDNGAIQVGDSPNPEQRPCRNRRRPGWLADFVVENED</sequence>
<keyword evidence="11" id="KW-0511">Multifunctional enzyme</keyword>
<dbReference type="InterPro" id="IPR021109">
    <property type="entry name" value="Peptidase_aspartic_dom_sf"/>
</dbReference>
<dbReference type="Pfam" id="PF00078">
    <property type="entry name" value="RVT_1"/>
    <property type="match status" value="1"/>
</dbReference>
<evidence type="ECO:0000259" key="14">
    <source>
        <dbReference type="PROSITE" id="PS50994"/>
    </source>
</evidence>
<dbReference type="GO" id="GO:0004190">
    <property type="term" value="F:aspartic-type endopeptidase activity"/>
    <property type="evidence" value="ECO:0007669"/>
    <property type="project" value="InterPro"/>
</dbReference>
<dbReference type="InterPro" id="IPR036397">
    <property type="entry name" value="RNaseH_sf"/>
</dbReference>
<keyword evidence="9" id="KW-0229">DNA integration</keyword>
<evidence type="ECO:0000256" key="5">
    <source>
        <dbReference type="ARBA" id="ARBA00022759"/>
    </source>
</evidence>
<dbReference type="PROSITE" id="PS00141">
    <property type="entry name" value="ASP_PROTEASE"/>
    <property type="match status" value="1"/>
</dbReference>
<evidence type="ECO:0000313" key="16">
    <source>
        <dbReference type="Proteomes" id="UP001286313"/>
    </source>
</evidence>
<dbReference type="Gene3D" id="3.10.20.370">
    <property type="match status" value="1"/>
</dbReference>
<dbReference type="InterPro" id="IPR001969">
    <property type="entry name" value="Aspartic_peptidase_AS"/>
</dbReference>
<dbReference type="Gene3D" id="2.40.70.10">
    <property type="entry name" value="Acid Proteases"/>
    <property type="match status" value="1"/>
</dbReference>
<evidence type="ECO:0000256" key="1">
    <source>
        <dbReference type="ARBA" id="ARBA00012493"/>
    </source>
</evidence>
<dbReference type="GO" id="GO:0004519">
    <property type="term" value="F:endonuclease activity"/>
    <property type="evidence" value="ECO:0007669"/>
    <property type="project" value="UniProtKB-KW"/>
</dbReference>
<dbReference type="InterPro" id="IPR043128">
    <property type="entry name" value="Rev_trsase/Diguanyl_cyclase"/>
</dbReference>
<evidence type="ECO:0000256" key="12">
    <source>
        <dbReference type="SAM" id="Coils"/>
    </source>
</evidence>
<organism evidence="15 16">
    <name type="scientific">Petrolisthes cinctipes</name>
    <name type="common">Flat porcelain crab</name>
    <dbReference type="NCBI Taxonomy" id="88211"/>
    <lineage>
        <taxon>Eukaryota</taxon>
        <taxon>Metazoa</taxon>
        <taxon>Ecdysozoa</taxon>
        <taxon>Arthropoda</taxon>
        <taxon>Crustacea</taxon>
        <taxon>Multicrustacea</taxon>
        <taxon>Malacostraca</taxon>
        <taxon>Eumalacostraca</taxon>
        <taxon>Eucarida</taxon>
        <taxon>Decapoda</taxon>
        <taxon>Pleocyemata</taxon>
        <taxon>Anomura</taxon>
        <taxon>Galatheoidea</taxon>
        <taxon>Porcellanidae</taxon>
        <taxon>Petrolisthes</taxon>
    </lineage>
</organism>
<dbReference type="InterPro" id="IPR048270">
    <property type="entry name" value="PNMA_C"/>
</dbReference>
<dbReference type="GO" id="GO:0003723">
    <property type="term" value="F:RNA binding"/>
    <property type="evidence" value="ECO:0007669"/>
    <property type="project" value="UniProtKB-KW"/>
</dbReference>
<evidence type="ECO:0000256" key="6">
    <source>
        <dbReference type="ARBA" id="ARBA00022801"/>
    </source>
</evidence>
<dbReference type="CDD" id="cd09274">
    <property type="entry name" value="RNase_HI_RT_Ty3"/>
    <property type="match status" value="1"/>
</dbReference>
<dbReference type="Pfam" id="PF22938">
    <property type="entry name" value="Integrase_p58_C"/>
    <property type="match status" value="1"/>
</dbReference>
<evidence type="ECO:0000256" key="3">
    <source>
        <dbReference type="ARBA" id="ARBA00022695"/>
    </source>
</evidence>
<evidence type="ECO:0000313" key="15">
    <source>
        <dbReference type="EMBL" id="KAK3876664.1"/>
    </source>
</evidence>
<dbReference type="InterPro" id="IPR043502">
    <property type="entry name" value="DNA/RNA_pol_sf"/>
</dbReference>
<dbReference type="Pfam" id="PF17919">
    <property type="entry name" value="RT_RNaseH_2"/>
    <property type="match status" value="1"/>
</dbReference>
<evidence type="ECO:0000256" key="4">
    <source>
        <dbReference type="ARBA" id="ARBA00022722"/>
    </source>
</evidence>
<dbReference type="Proteomes" id="UP001286313">
    <property type="component" value="Unassembled WGS sequence"/>
</dbReference>
<dbReference type="InterPro" id="IPR041588">
    <property type="entry name" value="Integrase_H2C2"/>
</dbReference>
<dbReference type="EC" id="2.7.7.49" evidence="1"/>
<dbReference type="Gene3D" id="3.30.420.10">
    <property type="entry name" value="Ribonuclease H-like superfamily/Ribonuclease H"/>
    <property type="match status" value="1"/>
</dbReference>
<name>A0AAE1FMP2_PETCI</name>
<dbReference type="InterPro" id="IPR000477">
    <property type="entry name" value="RT_dom"/>
</dbReference>
<dbReference type="FunFam" id="1.10.340.70:FF:000001">
    <property type="entry name" value="Retrovirus-related Pol polyprotein from transposon gypsy-like Protein"/>
    <property type="match status" value="1"/>
</dbReference>
<dbReference type="SUPFAM" id="SSF50630">
    <property type="entry name" value="Acid proteases"/>
    <property type="match status" value="1"/>
</dbReference>
<dbReference type="Gene3D" id="1.10.340.70">
    <property type="match status" value="1"/>
</dbReference>
<proteinExistence type="predicted"/>
<dbReference type="GO" id="GO:0006508">
    <property type="term" value="P:proteolysis"/>
    <property type="evidence" value="ECO:0007669"/>
    <property type="project" value="InterPro"/>
</dbReference>
<dbReference type="Pfam" id="PF13650">
    <property type="entry name" value="Asp_protease_2"/>
    <property type="match status" value="1"/>
</dbReference>
<dbReference type="InterPro" id="IPR012337">
    <property type="entry name" value="RNaseH-like_sf"/>
</dbReference>
<dbReference type="PANTHER" id="PTHR37984">
    <property type="entry name" value="PROTEIN CBG26694"/>
    <property type="match status" value="1"/>
</dbReference>
<feature type="region of interest" description="Disordered" evidence="13">
    <location>
        <begin position="1368"/>
        <end position="1425"/>
    </location>
</feature>
<accession>A0AAE1FMP2</accession>
<feature type="coiled-coil region" evidence="12">
    <location>
        <begin position="33"/>
        <end position="63"/>
    </location>
</feature>
<dbReference type="SUPFAM" id="SSF56672">
    <property type="entry name" value="DNA/RNA polymerases"/>
    <property type="match status" value="1"/>
</dbReference>
<evidence type="ECO:0000256" key="11">
    <source>
        <dbReference type="ARBA" id="ARBA00023268"/>
    </source>
</evidence>
<evidence type="ECO:0000256" key="10">
    <source>
        <dbReference type="ARBA" id="ARBA00022918"/>
    </source>
</evidence>
<keyword evidence="8" id="KW-0694">RNA-binding</keyword>
<keyword evidence="4" id="KW-0540">Nuclease</keyword>
<evidence type="ECO:0000256" key="8">
    <source>
        <dbReference type="ARBA" id="ARBA00022884"/>
    </source>
</evidence>
<dbReference type="Gene3D" id="3.30.70.270">
    <property type="match status" value="2"/>
</dbReference>
<evidence type="ECO:0000256" key="9">
    <source>
        <dbReference type="ARBA" id="ARBA00022908"/>
    </source>
</evidence>
<dbReference type="InterPro" id="IPR001584">
    <property type="entry name" value="Integrase_cat-core"/>
</dbReference>
<dbReference type="GO" id="GO:0042575">
    <property type="term" value="C:DNA polymerase complex"/>
    <property type="evidence" value="ECO:0007669"/>
    <property type="project" value="UniProtKB-ARBA"/>
</dbReference>
<dbReference type="Pfam" id="PF00665">
    <property type="entry name" value="rve"/>
    <property type="match status" value="1"/>
</dbReference>
<keyword evidence="10" id="KW-0695">RNA-directed DNA polymerase</keyword>
<keyword evidence="7" id="KW-0460">Magnesium</keyword>
<evidence type="ECO:0000256" key="2">
    <source>
        <dbReference type="ARBA" id="ARBA00022679"/>
    </source>
</evidence>
<dbReference type="InterPro" id="IPR050951">
    <property type="entry name" value="Retrovirus_Pol_polyprotein"/>
</dbReference>
<feature type="compositionally biased region" description="Acidic residues" evidence="13">
    <location>
        <begin position="1377"/>
        <end position="1392"/>
    </location>
</feature>
<dbReference type="FunFam" id="3.10.20.370:FF:000001">
    <property type="entry name" value="Retrovirus-related Pol polyprotein from transposon 17.6-like protein"/>
    <property type="match status" value="1"/>
</dbReference>
<protein>
    <recommendedName>
        <fullName evidence="1">RNA-directed DNA polymerase</fullName>
        <ecNumber evidence="1">2.7.7.49</ecNumber>
    </recommendedName>
</protein>
<keyword evidence="16" id="KW-1185">Reference proteome</keyword>
<dbReference type="GO" id="GO:0015074">
    <property type="term" value="P:DNA integration"/>
    <property type="evidence" value="ECO:0007669"/>
    <property type="project" value="UniProtKB-KW"/>
</dbReference>
<keyword evidence="6" id="KW-0378">Hydrolase</keyword>
<reference evidence="15" key="1">
    <citation type="submission" date="2023-10" db="EMBL/GenBank/DDBJ databases">
        <title>Genome assemblies of two species of porcelain crab, Petrolisthes cinctipes and Petrolisthes manimaculis (Anomura: Porcellanidae).</title>
        <authorList>
            <person name="Angst P."/>
        </authorList>
    </citation>
    <scope>NUCLEOTIDE SEQUENCE</scope>
    <source>
        <strain evidence="15">PB745_01</strain>
        <tissue evidence="15">Gill</tissue>
    </source>
</reference>
<dbReference type="Gene3D" id="3.10.10.10">
    <property type="entry name" value="HIV Type 1 Reverse Transcriptase, subunit A, domain 1"/>
    <property type="match status" value="1"/>
</dbReference>
<keyword evidence="5" id="KW-0255">Endonuclease</keyword>
<dbReference type="FunFam" id="3.30.420.10:FF:000032">
    <property type="entry name" value="Retrovirus-related Pol polyprotein from transposon 297-like Protein"/>
    <property type="match status" value="1"/>
</dbReference>
<keyword evidence="3" id="KW-0548">Nucleotidyltransferase</keyword>
<dbReference type="Pfam" id="PF17921">
    <property type="entry name" value="Integrase_H2C2"/>
    <property type="match status" value="1"/>
</dbReference>
<keyword evidence="2" id="KW-0808">Transferase</keyword>
<dbReference type="EMBL" id="JAWQEG010001793">
    <property type="protein sequence ID" value="KAK3876664.1"/>
    <property type="molecule type" value="Genomic_DNA"/>
</dbReference>
<dbReference type="GO" id="GO:0003964">
    <property type="term" value="F:RNA-directed DNA polymerase activity"/>
    <property type="evidence" value="ECO:0007669"/>
    <property type="project" value="UniProtKB-KW"/>
</dbReference>
<dbReference type="Pfam" id="PF14893">
    <property type="entry name" value="PNMA"/>
    <property type="match status" value="1"/>
</dbReference>
<feature type="domain" description="Integrase catalytic" evidence="14">
    <location>
        <begin position="1098"/>
        <end position="1257"/>
    </location>
</feature>
<keyword evidence="12" id="KW-0175">Coiled coil</keyword>
<dbReference type="PANTHER" id="PTHR37984:SF5">
    <property type="entry name" value="PROTEIN NYNRIN-LIKE"/>
    <property type="match status" value="1"/>
</dbReference>
<gene>
    <name evidence="15" type="ORF">Pcinc_018571</name>
</gene>
<evidence type="ECO:0000256" key="13">
    <source>
        <dbReference type="SAM" id="MobiDB-lite"/>
    </source>
</evidence>
<dbReference type="InterPro" id="IPR041577">
    <property type="entry name" value="RT_RNaseH_2"/>
</dbReference>
<dbReference type="SUPFAM" id="SSF53098">
    <property type="entry name" value="Ribonuclease H-like"/>
    <property type="match status" value="1"/>
</dbReference>
<evidence type="ECO:0000256" key="7">
    <source>
        <dbReference type="ARBA" id="ARBA00022842"/>
    </source>
</evidence>
<comment type="caution">
    <text evidence="15">The sequence shown here is derived from an EMBL/GenBank/DDBJ whole genome shotgun (WGS) entry which is preliminary data.</text>
</comment>
<dbReference type="InterPro" id="IPR054465">
    <property type="entry name" value="Integrase_p58-like_C"/>
</dbReference>
<dbReference type="PROSITE" id="PS50994">
    <property type="entry name" value="INTEGRASE"/>
    <property type="match status" value="1"/>
</dbReference>